<organism evidence="2 3">
    <name type="scientific">Vespula pensylvanica</name>
    <name type="common">Western yellow jacket</name>
    <name type="synonym">Wasp</name>
    <dbReference type="NCBI Taxonomy" id="30213"/>
    <lineage>
        <taxon>Eukaryota</taxon>
        <taxon>Metazoa</taxon>
        <taxon>Ecdysozoa</taxon>
        <taxon>Arthropoda</taxon>
        <taxon>Hexapoda</taxon>
        <taxon>Insecta</taxon>
        <taxon>Pterygota</taxon>
        <taxon>Neoptera</taxon>
        <taxon>Endopterygota</taxon>
        <taxon>Hymenoptera</taxon>
        <taxon>Apocrita</taxon>
        <taxon>Aculeata</taxon>
        <taxon>Vespoidea</taxon>
        <taxon>Vespidae</taxon>
        <taxon>Vespinae</taxon>
        <taxon>Vespula</taxon>
    </lineage>
</organism>
<gene>
    <name evidence="2" type="ORF">H0235_007750</name>
</gene>
<name>A0A834P1R2_VESPE</name>
<protein>
    <submittedName>
        <fullName evidence="2">Uncharacterized protein</fullName>
    </submittedName>
</protein>
<feature type="region of interest" description="Disordered" evidence="1">
    <location>
        <begin position="1"/>
        <end position="75"/>
    </location>
</feature>
<evidence type="ECO:0000313" key="2">
    <source>
        <dbReference type="EMBL" id="KAF7425312.1"/>
    </source>
</evidence>
<sequence length="111" mass="12598">MVQPLRVRARRSTSDNRRFPSSSGRPLGLSRVAAPTVKETQRYPREEAPDRPDETRKGESNGLEQSNINLSKLPRDDREGLRLVKYLYGTSWSLMEPRGGSWLTSKERGLG</sequence>
<evidence type="ECO:0000313" key="3">
    <source>
        <dbReference type="Proteomes" id="UP000600918"/>
    </source>
</evidence>
<keyword evidence="3" id="KW-1185">Reference proteome</keyword>
<feature type="compositionally biased region" description="Basic and acidic residues" evidence="1">
    <location>
        <begin position="39"/>
        <end position="59"/>
    </location>
</feature>
<comment type="caution">
    <text evidence="2">The sequence shown here is derived from an EMBL/GenBank/DDBJ whole genome shotgun (WGS) entry which is preliminary data.</text>
</comment>
<dbReference type="AlphaFoldDB" id="A0A834P1R2"/>
<evidence type="ECO:0000256" key="1">
    <source>
        <dbReference type="SAM" id="MobiDB-lite"/>
    </source>
</evidence>
<proteinExistence type="predicted"/>
<dbReference type="Proteomes" id="UP000600918">
    <property type="component" value="Unassembled WGS sequence"/>
</dbReference>
<reference evidence="2" key="1">
    <citation type="journal article" date="2020" name="G3 (Bethesda)">
        <title>High-Quality Assemblies for Three Invasive Social Wasps from the &lt;i&gt;Vespula&lt;/i&gt; Genus.</title>
        <authorList>
            <person name="Harrop T.W.R."/>
            <person name="Guhlin J."/>
            <person name="McLaughlin G.M."/>
            <person name="Permina E."/>
            <person name="Stockwell P."/>
            <person name="Gilligan J."/>
            <person name="Le Lec M.F."/>
            <person name="Gruber M.A.M."/>
            <person name="Quinn O."/>
            <person name="Lovegrove M."/>
            <person name="Duncan E.J."/>
            <person name="Remnant E.J."/>
            <person name="Van Eeckhoven J."/>
            <person name="Graham B."/>
            <person name="Knapp R.A."/>
            <person name="Langford K.W."/>
            <person name="Kronenberg Z."/>
            <person name="Press M.O."/>
            <person name="Eacker S.M."/>
            <person name="Wilson-Rankin E.E."/>
            <person name="Purcell J."/>
            <person name="Lester P.J."/>
            <person name="Dearden P.K."/>
        </authorList>
    </citation>
    <scope>NUCLEOTIDE SEQUENCE</scope>
    <source>
        <strain evidence="2">Volc-1</strain>
    </source>
</reference>
<dbReference type="EMBL" id="JACSDY010000006">
    <property type="protein sequence ID" value="KAF7425312.1"/>
    <property type="molecule type" value="Genomic_DNA"/>
</dbReference>
<accession>A0A834P1R2</accession>